<name>A0A5C5X1I4_9PLAN</name>
<dbReference type="GO" id="GO:0071596">
    <property type="term" value="P:ubiquitin-dependent protein catabolic process via the N-end rule pathway"/>
    <property type="evidence" value="ECO:0007669"/>
    <property type="project" value="InterPro"/>
</dbReference>
<dbReference type="PANTHER" id="PTHR21367:SF1">
    <property type="entry name" value="ARGINYL-TRNA--PROTEIN TRANSFERASE 1"/>
    <property type="match status" value="1"/>
</dbReference>
<dbReference type="HAMAP" id="MF_00689">
    <property type="entry name" value="Bpt"/>
    <property type="match status" value="1"/>
</dbReference>
<reference evidence="7 8" key="1">
    <citation type="submission" date="2019-02" db="EMBL/GenBank/DDBJ databases">
        <title>Deep-cultivation of Planctomycetes and their phenomic and genomic characterization uncovers novel biology.</title>
        <authorList>
            <person name="Wiegand S."/>
            <person name="Jogler M."/>
            <person name="Boedeker C."/>
            <person name="Pinto D."/>
            <person name="Vollmers J."/>
            <person name="Rivas-Marin E."/>
            <person name="Kohn T."/>
            <person name="Peeters S.H."/>
            <person name="Heuer A."/>
            <person name="Rast P."/>
            <person name="Oberbeckmann S."/>
            <person name="Bunk B."/>
            <person name="Jeske O."/>
            <person name="Meyerdierks A."/>
            <person name="Storesund J.E."/>
            <person name="Kallscheuer N."/>
            <person name="Luecker S."/>
            <person name="Lage O.M."/>
            <person name="Pohl T."/>
            <person name="Merkel B.J."/>
            <person name="Hornburger P."/>
            <person name="Mueller R.-W."/>
            <person name="Bruemmer F."/>
            <person name="Labrenz M."/>
            <person name="Spormann A.M."/>
            <person name="Op Den Camp H."/>
            <person name="Overmann J."/>
            <person name="Amann R."/>
            <person name="Jetten M.S.M."/>
            <person name="Mascher T."/>
            <person name="Medema M.H."/>
            <person name="Devos D.P."/>
            <person name="Kaster A.-K."/>
            <person name="Ovreas L."/>
            <person name="Rohde M."/>
            <person name="Galperin M.Y."/>
            <person name="Jogler C."/>
        </authorList>
    </citation>
    <scope>NUCLEOTIDE SEQUENCE [LARGE SCALE GENOMIC DNA]</scope>
    <source>
        <strain evidence="7 8">KOR42</strain>
    </source>
</reference>
<dbReference type="InterPro" id="IPR007472">
    <property type="entry name" value="N-end_Aminoacyl_Trfase_C"/>
</dbReference>
<dbReference type="RefSeq" id="WP_197440745.1">
    <property type="nucleotide sequence ID" value="NZ_SIHI01000001.1"/>
</dbReference>
<protein>
    <recommendedName>
        <fullName evidence="4">Aspartate/glutamate leucyltransferase</fullName>
        <ecNumber evidence="4">2.3.2.29</ecNumber>
    </recommendedName>
</protein>
<evidence type="ECO:0000259" key="5">
    <source>
        <dbReference type="Pfam" id="PF04376"/>
    </source>
</evidence>
<keyword evidence="2 4" id="KW-0808">Transferase</keyword>
<comment type="caution">
    <text evidence="7">The sequence shown here is derived from an EMBL/GenBank/DDBJ whole genome shotgun (WGS) entry which is preliminary data.</text>
</comment>
<dbReference type="GO" id="GO:0008914">
    <property type="term" value="F:leucyl-tRNA--protein transferase activity"/>
    <property type="evidence" value="ECO:0007669"/>
    <property type="project" value="UniProtKB-UniRule"/>
</dbReference>
<evidence type="ECO:0000256" key="2">
    <source>
        <dbReference type="ARBA" id="ARBA00022679"/>
    </source>
</evidence>
<comment type="similarity">
    <text evidence="4">Belongs to the R-transferase family. Bpt subfamily.</text>
</comment>
<dbReference type="Proteomes" id="UP000317243">
    <property type="component" value="Unassembled WGS sequence"/>
</dbReference>
<gene>
    <name evidence="4" type="primary">bpt</name>
    <name evidence="7" type="ORF">KOR42_01810</name>
</gene>
<dbReference type="InterPro" id="IPR030700">
    <property type="entry name" value="N-end_Aminoacyl_Trfase"/>
</dbReference>
<dbReference type="InterPro" id="IPR016181">
    <property type="entry name" value="Acyl_CoA_acyltransferase"/>
</dbReference>
<comment type="subcellular location">
    <subcellularLocation>
        <location evidence="4">Cytoplasm</location>
    </subcellularLocation>
</comment>
<evidence type="ECO:0000256" key="3">
    <source>
        <dbReference type="ARBA" id="ARBA00023315"/>
    </source>
</evidence>
<comment type="function">
    <text evidence="4">Functions in the N-end rule pathway of protein degradation where it conjugates Leu from its aminoacyl-tRNA to the N-termini of proteins containing an N-terminal aspartate or glutamate.</text>
</comment>
<keyword evidence="3 4" id="KW-0012">Acyltransferase</keyword>
<dbReference type="Pfam" id="PF04376">
    <property type="entry name" value="ATE_N"/>
    <property type="match status" value="1"/>
</dbReference>
<dbReference type="GO" id="GO:0004057">
    <property type="term" value="F:arginyl-tRNA--protein transferase activity"/>
    <property type="evidence" value="ECO:0007669"/>
    <property type="project" value="InterPro"/>
</dbReference>
<dbReference type="InterPro" id="IPR007471">
    <property type="entry name" value="N-end_Aminoacyl_Trfase_N"/>
</dbReference>
<feature type="domain" description="N-end aminoacyl transferase N-terminal" evidence="5">
    <location>
        <begin position="18"/>
        <end position="86"/>
    </location>
</feature>
<dbReference type="EMBL" id="SIHI01000001">
    <property type="protein sequence ID" value="TWT56826.1"/>
    <property type="molecule type" value="Genomic_DNA"/>
</dbReference>
<organism evidence="7 8">
    <name type="scientific">Thalassoglobus neptunius</name>
    <dbReference type="NCBI Taxonomy" id="1938619"/>
    <lineage>
        <taxon>Bacteria</taxon>
        <taxon>Pseudomonadati</taxon>
        <taxon>Planctomycetota</taxon>
        <taxon>Planctomycetia</taxon>
        <taxon>Planctomycetales</taxon>
        <taxon>Planctomycetaceae</taxon>
        <taxon>Thalassoglobus</taxon>
    </lineage>
</organism>
<dbReference type="AlphaFoldDB" id="A0A5C5X1I4"/>
<comment type="catalytic activity">
    <reaction evidence="4">
        <text>N-terminal L-aspartyl-[protein] + L-leucyl-tRNA(Leu) = N-terminal L-leucyl-L-aspartyl-[protein] + tRNA(Leu) + H(+)</text>
        <dbReference type="Rhea" id="RHEA:50420"/>
        <dbReference type="Rhea" id="RHEA-COMP:9613"/>
        <dbReference type="Rhea" id="RHEA-COMP:9622"/>
        <dbReference type="Rhea" id="RHEA-COMP:12669"/>
        <dbReference type="Rhea" id="RHEA-COMP:12674"/>
        <dbReference type="ChEBI" id="CHEBI:15378"/>
        <dbReference type="ChEBI" id="CHEBI:64720"/>
        <dbReference type="ChEBI" id="CHEBI:78442"/>
        <dbReference type="ChEBI" id="CHEBI:78494"/>
        <dbReference type="ChEBI" id="CHEBI:133042"/>
        <dbReference type="EC" id="2.3.2.29"/>
    </reaction>
</comment>
<feature type="domain" description="N-end rule aminoacyl transferase C-terminal" evidence="6">
    <location>
        <begin position="106"/>
        <end position="230"/>
    </location>
</feature>
<evidence type="ECO:0000313" key="7">
    <source>
        <dbReference type="EMBL" id="TWT56826.1"/>
    </source>
</evidence>
<dbReference type="NCBIfam" id="NF002344">
    <property type="entry name" value="PRK01305.2-1"/>
    <property type="match status" value="1"/>
</dbReference>
<dbReference type="PIRSF" id="PIRSF037208">
    <property type="entry name" value="ATE_pro_prd"/>
    <property type="match status" value="1"/>
</dbReference>
<accession>A0A5C5X1I4</accession>
<keyword evidence="1 4" id="KW-0963">Cytoplasm</keyword>
<evidence type="ECO:0000256" key="1">
    <source>
        <dbReference type="ARBA" id="ARBA00022490"/>
    </source>
</evidence>
<sequence>MTSPIPEELLRTRETPRNCSYISGETACLEYRLFRRLRSSQVEYLLSRGWRRFGVNFFRPTCPSCTKCIPIRIRVAEFKPSKSQRRVQRKNSQITVARVSPTVSREHLDLYHRWHEDMTDRRGWAEANSTVEEYASGFLSGEFDCLHELRYFDGTQLVGVGLIDVLPNSLSSAYFYHDPEWRPRAPGTFSLLCELSLAKHLGLEYVYLGYWIEECPSMAYKNRFPPSEILTEFVDDDEEPTWRMLSD</sequence>
<dbReference type="PANTHER" id="PTHR21367">
    <property type="entry name" value="ARGININE-TRNA-PROTEIN TRANSFERASE 1"/>
    <property type="match status" value="1"/>
</dbReference>
<dbReference type="SUPFAM" id="SSF55729">
    <property type="entry name" value="Acyl-CoA N-acyltransferases (Nat)"/>
    <property type="match status" value="1"/>
</dbReference>
<dbReference type="Pfam" id="PF04377">
    <property type="entry name" value="ATE_C"/>
    <property type="match status" value="1"/>
</dbReference>
<evidence type="ECO:0000259" key="6">
    <source>
        <dbReference type="Pfam" id="PF04377"/>
    </source>
</evidence>
<dbReference type="EC" id="2.3.2.29" evidence="4"/>
<comment type="catalytic activity">
    <reaction evidence="4">
        <text>N-terminal L-glutamyl-[protein] + L-leucyl-tRNA(Leu) = N-terminal L-leucyl-L-glutamyl-[protein] + tRNA(Leu) + H(+)</text>
        <dbReference type="Rhea" id="RHEA:50412"/>
        <dbReference type="Rhea" id="RHEA-COMP:9613"/>
        <dbReference type="Rhea" id="RHEA-COMP:9622"/>
        <dbReference type="Rhea" id="RHEA-COMP:12664"/>
        <dbReference type="Rhea" id="RHEA-COMP:12668"/>
        <dbReference type="ChEBI" id="CHEBI:15378"/>
        <dbReference type="ChEBI" id="CHEBI:64721"/>
        <dbReference type="ChEBI" id="CHEBI:78442"/>
        <dbReference type="ChEBI" id="CHEBI:78494"/>
        <dbReference type="ChEBI" id="CHEBI:133041"/>
        <dbReference type="EC" id="2.3.2.29"/>
    </reaction>
</comment>
<proteinExistence type="inferred from homology"/>
<evidence type="ECO:0000313" key="8">
    <source>
        <dbReference type="Proteomes" id="UP000317243"/>
    </source>
</evidence>
<dbReference type="GO" id="GO:0005737">
    <property type="term" value="C:cytoplasm"/>
    <property type="evidence" value="ECO:0007669"/>
    <property type="project" value="UniProtKB-SubCell"/>
</dbReference>
<keyword evidence="8" id="KW-1185">Reference proteome</keyword>
<dbReference type="InterPro" id="IPR017138">
    <property type="entry name" value="Asp_Glu_LeuTrfase"/>
</dbReference>
<evidence type="ECO:0000256" key="4">
    <source>
        <dbReference type="HAMAP-Rule" id="MF_00689"/>
    </source>
</evidence>
<dbReference type="NCBIfam" id="NF002346">
    <property type="entry name" value="PRK01305.2-3"/>
    <property type="match status" value="1"/>
</dbReference>